<evidence type="ECO:0000256" key="7">
    <source>
        <dbReference type="ARBA" id="ARBA00023136"/>
    </source>
</evidence>
<keyword evidence="7 10" id="KW-0472">Membrane</keyword>
<keyword evidence="9 10" id="KW-0961">Cell wall biogenesis/degradation</keyword>
<dbReference type="Pfam" id="PF04101">
    <property type="entry name" value="Glyco_tran_28_C"/>
    <property type="match status" value="1"/>
</dbReference>
<evidence type="ECO:0000256" key="6">
    <source>
        <dbReference type="ARBA" id="ARBA00022984"/>
    </source>
</evidence>
<evidence type="ECO:0000256" key="3">
    <source>
        <dbReference type="ARBA" id="ARBA00022676"/>
    </source>
</evidence>
<keyword evidence="6 10" id="KW-0573">Peptidoglycan synthesis</keyword>
<dbReference type="InterPro" id="IPR006009">
    <property type="entry name" value="GlcNAc_MurG"/>
</dbReference>
<dbReference type="PANTHER" id="PTHR21015">
    <property type="entry name" value="UDP-N-ACETYLGLUCOSAMINE--N-ACETYLMURAMYL-(PENTAPEPTIDE) PYROPHOSPHORYL-UNDECAPRENOL N-ACETYLGLUCOSAMINE TRANSFERASE 1"/>
    <property type="match status" value="1"/>
</dbReference>
<dbReference type="Gene3D" id="3.40.50.2000">
    <property type="entry name" value="Glycogen Phosphorylase B"/>
    <property type="match status" value="2"/>
</dbReference>
<keyword evidence="4 10" id="KW-0808">Transferase</keyword>
<evidence type="ECO:0000256" key="2">
    <source>
        <dbReference type="ARBA" id="ARBA00022618"/>
    </source>
</evidence>
<feature type="binding site" evidence="10">
    <location>
        <position position="196"/>
    </location>
    <ligand>
        <name>UDP-N-acetyl-alpha-D-glucosamine</name>
        <dbReference type="ChEBI" id="CHEBI:57705"/>
    </ligand>
</feature>
<evidence type="ECO:0000313" key="13">
    <source>
        <dbReference type="EMBL" id="MDQ0161638.1"/>
    </source>
</evidence>
<dbReference type="EMBL" id="JAUSTR010000001">
    <property type="protein sequence ID" value="MDQ0161638.1"/>
    <property type="molecule type" value="Genomic_DNA"/>
</dbReference>
<evidence type="ECO:0000256" key="4">
    <source>
        <dbReference type="ARBA" id="ARBA00022679"/>
    </source>
</evidence>
<sequence length="369" mass="40958">MMKIVVSGGGTGGHIYPALAFIKEVQKHHKKVDFLYIGTSNGLENKIVKREGIPFKEIEITGFKRSLSFDNVKTVMRFLKGVSLCKRYLKDFKADVVIGTGGYVCGPVVYAASKLRIPTIIHEQNSLPGLTNKFLAKYVDKVAICFEEAEKYFPQDKVVLTGNPRASEVVGHNPNKGKKSLNLDEKLRTVLIFGGSRGARPINDAVIGALEKFSKKSYQVIYVTGEVHYDSVMNKAKELNLKNNVIIKPFIHNMPEVLAAVDLVVSRAGATTIAEITALGLPSILIPSPYVTANHQEMNARSLSKHEAAILLLEKEISSERLLKHIDEILLNPVQLESMRKASKKFGIPDAAQRLYMEMERLVQKSNRA</sequence>
<dbReference type="CDD" id="cd03785">
    <property type="entry name" value="GT28_MurG"/>
    <property type="match status" value="1"/>
</dbReference>
<keyword evidence="3 10" id="KW-0328">Glycosyltransferase</keyword>
<comment type="caution">
    <text evidence="10">Lacks conserved residue(s) required for the propagation of feature annotation.</text>
</comment>
<proteinExistence type="inferred from homology"/>
<comment type="caution">
    <text evidence="13">The sequence shown here is derived from an EMBL/GenBank/DDBJ whole genome shotgun (WGS) entry which is preliminary data.</text>
</comment>
<comment type="catalytic activity">
    <reaction evidence="10">
        <text>di-trans,octa-cis-undecaprenyl diphospho-N-acetyl-alpha-D-muramoyl-L-alanyl-D-glutamyl-meso-2,6-diaminopimeloyl-D-alanyl-D-alanine + UDP-N-acetyl-alpha-D-glucosamine = di-trans,octa-cis-undecaprenyl diphospho-[N-acetyl-alpha-D-glucosaminyl-(1-&gt;4)]-N-acetyl-alpha-D-muramoyl-L-alanyl-D-glutamyl-meso-2,6-diaminopimeloyl-D-alanyl-D-alanine + UDP + H(+)</text>
        <dbReference type="Rhea" id="RHEA:31227"/>
        <dbReference type="ChEBI" id="CHEBI:15378"/>
        <dbReference type="ChEBI" id="CHEBI:57705"/>
        <dbReference type="ChEBI" id="CHEBI:58223"/>
        <dbReference type="ChEBI" id="CHEBI:61387"/>
        <dbReference type="ChEBI" id="CHEBI:61388"/>
        <dbReference type="EC" id="2.4.1.227"/>
    </reaction>
</comment>
<name>A0ABT9VKX8_9BACI</name>
<dbReference type="InterPro" id="IPR004276">
    <property type="entry name" value="GlycoTrans_28_N"/>
</dbReference>
<dbReference type="NCBIfam" id="TIGR01133">
    <property type="entry name" value="murG"/>
    <property type="match status" value="1"/>
</dbReference>
<keyword evidence="14" id="KW-1185">Reference proteome</keyword>
<organism evidence="13 14">
    <name type="scientific">Aeribacillus alveayuensis</name>
    <dbReference type="NCBI Taxonomy" id="279215"/>
    <lineage>
        <taxon>Bacteria</taxon>
        <taxon>Bacillati</taxon>
        <taxon>Bacillota</taxon>
        <taxon>Bacilli</taxon>
        <taxon>Bacillales</taxon>
        <taxon>Bacillaceae</taxon>
        <taxon>Aeribacillus</taxon>
    </lineage>
</organism>
<evidence type="ECO:0000256" key="9">
    <source>
        <dbReference type="ARBA" id="ARBA00023316"/>
    </source>
</evidence>
<evidence type="ECO:0000256" key="10">
    <source>
        <dbReference type="HAMAP-Rule" id="MF_00033"/>
    </source>
</evidence>
<dbReference type="HAMAP" id="MF_00033">
    <property type="entry name" value="MurG"/>
    <property type="match status" value="1"/>
</dbReference>
<accession>A0ABT9VKX8</accession>
<dbReference type="InterPro" id="IPR007235">
    <property type="entry name" value="Glyco_trans_28_C"/>
</dbReference>
<evidence type="ECO:0000256" key="5">
    <source>
        <dbReference type="ARBA" id="ARBA00022960"/>
    </source>
</evidence>
<dbReference type="Proteomes" id="UP001225646">
    <property type="component" value="Unassembled WGS sequence"/>
</dbReference>
<comment type="subcellular location">
    <subcellularLocation>
        <location evidence="10">Cell membrane</location>
        <topology evidence="10">Peripheral membrane protein</topology>
        <orientation evidence="10">Cytoplasmic side</orientation>
    </subcellularLocation>
</comment>
<keyword evidence="1 10" id="KW-1003">Cell membrane</keyword>
<evidence type="ECO:0000313" key="14">
    <source>
        <dbReference type="Proteomes" id="UP001225646"/>
    </source>
</evidence>
<dbReference type="GO" id="GO:0016757">
    <property type="term" value="F:glycosyltransferase activity"/>
    <property type="evidence" value="ECO:0007669"/>
    <property type="project" value="UniProtKB-KW"/>
</dbReference>
<feature type="binding site" evidence="10">
    <location>
        <position position="296"/>
    </location>
    <ligand>
        <name>UDP-N-acetyl-alpha-D-glucosamine</name>
        <dbReference type="ChEBI" id="CHEBI:57705"/>
    </ligand>
</feature>
<comment type="similarity">
    <text evidence="10">Belongs to the glycosyltransferase 28 family. MurG subfamily.</text>
</comment>
<keyword evidence="5 10" id="KW-0133">Cell shape</keyword>
<feature type="domain" description="Glycosyl transferase family 28 C-terminal" evidence="12">
    <location>
        <begin position="189"/>
        <end position="355"/>
    </location>
</feature>
<dbReference type="EC" id="2.4.1.227" evidence="10"/>
<evidence type="ECO:0000259" key="12">
    <source>
        <dbReference type="Pfam" id="PF04101"/>
    </source>
</evidence>
<reference evidence="13 14" key="1">
    <citation type="submission" date="2023-07" db="EMBL/GenBank/DDBJ databases">
        <title>Genomic Encyclopedia of Type Strains, Phase IV (KMG-IV): sequencing the most valuable type-strain genomes for metagenomic binning, comparative biology and taxonomic classification.</title>
        <authorList>
            <person name="Goeker M."/>
        </authorList>
    </citation>
    <scope>NUCLEOTIDE SEQUENCE [LARGE SCALE GENOMIC DNA]</scope>
    <source>
        <strain evidence="13 14">DSM 19092</strain>
    </source>
</reference>
<feature type="binding site" evidence="10">
    <location>
        <position position="251"/>
    </location>
    <ligand>
        <name>UDP-N-acetyl-alpha-D-glucosamine</name>
        <dbReference type="ChEBI" id="CHEBI:57705"/>
    </ligand>
</feature>
<feature type="binding site" evidence="10">
    <location>
        <begin position="11"/>
        <end position="13"/>
    </location>
    <ligand>
        <name>UDP-N-acetyl-alpha-D-glucosamine</name>
        <dbReference type="ChEBI" id="CHEBI:57705"/>
    </ligand>
</feature>
<comment type="function">
    <text evidence="10">Cell wall formation. Catalyzes the transfer of a GlcNAc subunit on undecaprenyl-pyrophosphoryl-MurNAc-pentapeptide (lipid intermediate I) to form undecaprenyl-pyrophosphoryl-MurNAc-(pentapeptide)GlcNAc (lipid intermediate II).</text>
</comment>
<feature type="domain" description="Glycosyltransferase family 28 N-terminal" evidence="11">
    <location>
        <begin position="4"/>
        <end position="144"/>
    </location>
</feature>
<dbReference type="PANTHER" id="PTHR21015:SF22">
    <property type="entry name" value="GLYCOSYLTRANSFERASE"/>
    <property type="match status" value="1"/>
</dbReference>
<keyword evidence="2 10" id="KW-0132">Cell division</keyword>
<protein>
    <recommendedName>
        <fullName evidence="10">UDP-N-acetylglucosamine--N-acetylmuramyl-(pentapeptide) pyrophosphoryl-undecaprenol N-acetylglucosamine transferase</fullName>
        <ecNumber evidence="10">2.4.1.227</ecNumber>
    </recommendedName>
    <alternativeName>
        <fullName evidence="10">Undecaprenyl-PP-MurNAc-pentapeptide-UDPGlcNAc GlcNAc transferase</fullName>
    </alternativeName>
</protein>
<dbReference type="SUPFAM" id="SSF53756">
    <property type="entry name" value="UDP-Glycosyltransferase/glycogen phosphorylase"/>
    <property type="match status" value="1"/>
</dbReference>
<keyword evidence="8 10" id="KW-0131">Cell cycle</keyword>
<evidence type="ECO:0000259" key="11">
    <source>
        <dbReference type="Pfam" id="PF03033"/>
    </source>
</evidence>
<evidence type="ECO:0000256" key="1">
    <source>
        <dbReference type="ARBA" id="ARBA00022475"/>
    </source>
</evidence>
<evidence type="ECO:0000256" key="8">
    <source>
        <dbReference type="ARBA" id="ARBA00023306"/>
    </source>
</evidence>
<gene>
    <name evidence="10" type="primary">murG</name>
    <name evidence="13" type="ORF">J2S06_000708</name>
</gene>
<comment type="pathway">
    <text evidence="10">Cell wall biogenesis; peptidoglycan biosynthesis.</text>
</comment>
<dbReference type="Pfam" id="PF03033">
    <property type="entry name" value="Glyco_transf_28"/>
    <property type="match status" value="1"/>
</dbReference>
<feature type="binding site" evidence="10">
    <location>
        <position position="125"/>
    </location>
    <ligand>
        <name>UDP-N-acetyl-alpha-D-glucosamine</name>
        <dbReference type="ChEBI" id="CHEBI:57705"/>
    </ligand>
</feature>